<dbReference type="Proteomes" id="UP000297429">
    <property type="component" value="Unassembled WGS sequence"/>
</dbReference>
<dbReference type="EMBL" id="SOPX01000002">
    <property type="protein sequence ID" value="TFB32057.1"/>
    <property type="molecule type" value="Genomic_DNA"/>
</dbReference>
<gene>
    <name evidence="1" type="ORF">BCL90_1618</name>
    <name evidence="2" type="ORF">E3V97_15980</name>
</gene>
<accession>A0A497YEA4</accession>
<organism evidence="1 3">
    <name type="scientific">Pedobacter alluvionis</name>
    <dbReference type="NCBI Taxonomy" id="475253"/>
    <lineage>
        <taxon>Bacteria</taxon>
        <taxon>Pseudomonadati</taxon>
        <taxon>Bacteroidota</taxon>
        <taxon>Sphingobacteriia</taxon>
        <taxon>Sphingobacteriales</taxon>
        <taxon>Sphingobacteriaceae</taxon>
        <taxon>Pedobacter</taxon>
    </lineage>
</organism>
<evidence type="ECO:0000313" key="2">
    <source>
        <dbReference type="EMBL" id="TFB32057.1"/>
    </source>
</evidence>
<dbReference type="EMBL" id="RCCK01000010">
    <property type="protein sequence ID" value="RLJ80817.1"/>
    <property type="molecule type" value="Genomic_DNA"/>
</dbReference>
<comment type="caution">
    <text evidence="1">The sequence shown here is derived from an EMBL/GenBank/DDBJ whole genome shotgun (WGS) entry which is preliminary data.</text>
</comment>
<sequence>MTEEQKTEAIKLVKQGLETIQAREYREIAEIPTEGKQQFEIKYSFVNEGVEGIFNIIGNTGANGAEAEVSLVSEFTDDPLHSISDLTKEQINTDLRSAQDFLNKNLKIV</sequence>
<reference evidence="1 3" key="1">
    <citation type="submission" date="2018-10" db="EMBL/GenBank/DDBJ databases">
        <title>Genomic Encyclopedia of Archaeal and Bacterial Type Strains, Phase II (KMG-II): from individual species to whole genera.</title>
        <authorList>
            <person name="Goeker M."/>
        </authorList>
    </citation>
    <scope>NUCLEOTIDE SEQUENCE [LARGE SCALE GENOMIC DNA]</scope>
    <source>
        <strain evidence="1 3">DSM 19624</strain>
    </source>
</reference>
<dbReference type="AlphaFoldDB" id="A0A497YEA4"/>
<evidence type="ECO:0000313" key="3">
    <source>
        <dbReference type="Proteomes" id="UP000273898"/>
    </source>
</evidence>
<protein>
    <submittedName>
        <fullName evidence="1">Uncharacterized protein</fullName>
    </submittedName>
</protein>
<keyword evidence="4" id="KW-1185">Reference proteome</keyword>
<evidence type="ECO:0000313" key="1">
    <source>
        <dbReference type="EMBL" id="RLJ80817.1"/>
    </source>
</evidence>
<name>A0A497YEA4_9SPHI</name>
<dbReference type="RefSeq" id="WP_121283374.1">
    <property type="nucleotide sequence ID" value="NZ_RCCK01000010.1"/>
</dbReference>
<evidence type="ECO:0000313" key="4">
    <source>
        <dbReference type="Proteomes" id="UP000297429"/>
    </source>
</evidence>
<proteinExistence type="predicted"/>
<dbReference type="OrthoDB" id="768914at2"/>
<reference evidence="2 4" key="2">
    <citation type="submission" date="2019-03" db="EMBL/GenBank/DDBJ databases">
        <authorList>
            <person name="He R.-H."/>
        </authorList>
    </citation>
    <scope>NUCLEOTIDE SEQUENCE [LARGE SCALE GENOMIC DNA]</scope>
    <source>
        <strain evidence="2 4">DSM 19624</strain>
    </source>
</reference>
<dbReference type="Proteomes" id="UP000273898">
    <property type="component" value="Unassembled WGS sequence"/>
</dbReference>